<dbReference type="PANTHER" id="PTHR13097:SF7">
    <property type="entry name" value="GENERAL TRANSCRIPTION FACTOR IIE SUBUNIT 1"/>
    <property type="match status" value="1"/>
</dbReference>
<dbReference type="GO" id="GO:0005673">
    <property type="term" value="C:transcription factor TFIIE complex"/>
    <property type="evidence" value="ECO:0007669"/>
    <property type="project" value="TreeGrafter"/>
</dbReference>
<feature type="compositionally biased region" description="Acidic residues" evidence="3">
    <location>
        <begin position="411"/>
        <end position="421"/>
    </location>
</feature>
<accession>R0H237</accession>
<dbReference type="PROSITE" id="PS51344">
    <property type="entry name" value="HTH_TFE_IIE"/>
    <property type="match status" value="1"/>
</dbReference>
<reference evidence="6" key="1">
    <citation type="journal article" date="2013" name="Nat. Genet.">
        <title>The Capsella rubella genome and the genomic consequences of rapid mating system evolution.</title>
        <authorList>
            <person name="Slotte T."/>
            <person name="Hazzouri K.M."/>
            <person name="Agren J.A."/>
            <person name="Koenig D."/>
            <person name="Maumus F."/>
            <person name="Guo Y.L."/>
            <person name="Steige K."/>
            <person name="Platts A.E."/>
            <person name="Escobar J.S."/>
            <person name="Newman L.K."/>
            <person name="Wang W."/>
            <person name="Mandakova T."/>
            <person name="Vello E."/>
            <person name="Smith L.M."/>
            <person name="Henz S.R."/>
            <person name="Steffen J."/>
            <person name="Takuno S."/>
            <person name="Brandvain Y."/>
            <person name="Coop G."/>
            <person name="Andolfatto P."/>
            <person name="Hu T.T."/>
            <person name="Blanchette M."/>
            <person name="Clark R.M."/>
            <person name="Quesneville H."/>
            <person name="Nordborg M."/>
            <person name="Gaut B.S."/>
            <person name="Lysak M.A."/>
            <person name="Jenkins J."/>
            <person name="Grimwood J."/>
            <person name="Chapman J."/>
            <person name="Prochnik S."/>
            <person name="Shu S."/>
            <person name="Rokhsar D."/>
            <person name="Schmutz J."/>
            <person name="Weigel D."/>
            <person name="Wright S.I."/>
        </authorList>
    </citation>
    <scope>NUCLEOTIDE SEQUENCE [LARGE SCALE GENOMIC DNA]</scope>
    <source>
        <strain evidence="6">cv. Monte Gargano</strain>
    </source>
</reference>
<dbReference type="EMBL" id="KB870811">
    <property type="protein sequence ID" value="EOA18730.1"/>
    <property type="molecule type" value="Genomic_DNA"/>
</dbReference>
<feature type="region of interest" description="Disordered" evidence="3">
    <location>
        <begin position="316"/>
        <end position="358"/>
    </location>
</feature>
<dbReference type="GO" id="GO:0006367">
    <property type="term" value="P:transcription initiation at RNA polymerase II promoter"/>
    <property type="evidence" value="ECO:0007669"/>
    <property type="project" value="InterPro"/>
</dbReference>
<dbReference type="InterPro" id="IPR002853">
    <property type="entry name" value="TFIIE_asu"/>
</dbReference>
<dbReference type="STRING" id="81985.R0H237"/>
<dbReference type="InterPro" id="IPR039997">
    <property type="entry name" value="TFE"/>
</dbReference>
<dbReference type="Proteomes" id="UP000029121">
    <property type="component" value="Unassembled WGS sequence"/>
</dbReference>
<feature type="compositionally biased region" description="Basic and acidic residues" evidence="3">
    <location>
        <begin position="250"/>
        <end position="259"/>
    </location>
</feature>
<gene>
    <name evidence="5" type="ORF">CARUB_v10007312mg</name>
</gene>
<evidence type="ECO:0000256" key="2">
    <source>
        <dbReference type="ARBA" id="ARBA00023163"/>
    </source>
</evidence>
<protein>
    <recommendedName>
        <fullName evidence="4">HTH TFE/IIEalpha-type domain-containing protein</fullName>
    </recommendedName>
</protein>
<evidence type="ECO:0000256" key="1">
    <source>
        <dbReference type="ARBA" id="ARBA00023015"/>
    </source>
</evidence>
<keyword evidence="6" id="KW-1185">Reference proteome</keyword>
<feature type="compositionally biased region" description="Low complexity" evidence="3">
    <location>
        <begin position="423"/>
        <end position="432"/>
    </location>
</feature>
<evidence type="ECO:0000313" key="5">
    <source>
        <dbReference type="EMBL" id="EOA18730.1"/>
    </source>
</evidence>
<dbReference type="Pfam" id="PF02002">
    <property type="entry name" value="TFIIE_alpha"/>
    <property type="match status" value="1"/>
</dbReference>
<dbReference type="AlphaFoldDB" id="R0H237"/>
<dbReference type="SMART" id="SM00531">
    <property type="entry name" value="TFIIE"/>
    <property type="match status" value="1"/>
</dbReference>
<dbReference type="InterPro" id="IPR017919">
    <property type="entry name" value="TFIIE/TFIIEa_HTH"/>
</dbReference>
<evidence type="ECO:0000259" key="4">
    <source>
        <dbReference type="PROSITE" id="PS51344"/>
    </source>
</evidence>
<evidence type="ECO:0000256" key="3">
    <source>
        <dbReference type="SAM" id="MobiDB-lite"/>
    </source>
</evidence>
<feature type="region of interest" description="Disordered" evidence="3">
    <location>
        <begin position="401"/>
        <end position="446"/>
    </location>
</feature>
<dbReference type="PANTHER" id="PTHR13097">
    <property type="entry name" value="TRANSCRIPTION INITIATION FACTOR IIE, ALPHA SUBUNIT"/>
    <property type="match status" value="1"/>
</dbReference>
<organism evidence="5 6">
    <name type="scientific">Capsella rubella</name>
    <dbReference type="NCBI Taxonomy" id="81985"/>
    <lineage>
        <taxon>Eukaryota</taxon>
        <taxon>Viridiplantae</taxon>
        <taxon>Streptophyta</taxon>
        <taxon>Embryophyta</taxon>
        <taxon>Tracheophyta</taxon>
        <taxon>Spermatophyta</taxon>
        <taxon>Magnoliopsida</taxon>
        <taxon>eudicotyledons</taxon>
        <taxon>Gunneridae</taxon>
        <taxon>Pentapetalae</taxon>
        <taxon>rosids</taxon>
        <taxon>malvids</taxon>
        <taxon>Brassicales</taxon>
        <taxon>Brassicaceae</taxon>
        <taxon>Camelineae</taxon>
        <taxon>Capsella</taxon>
    </lineage>
</organism>
<name>R0H237_9BRAS</name>
<feature type="compositionally biased region" description="Acidic residues" evidence="3">
    <location>
        <begin position="433"/>
        <end position="446"/>
    </location>
</feature>
<keyword evidence="1" id="KW-0805">Transcription regulation</keyword>
<feature type="domain" description="HTH TFE/IIEalpha-type" evidence="4">
    <location>
        <begin position="13"/>
        <end position="130"/>
    </location>
</feature>
<proteinExistence type="predicted"/>
<feature type="region of interest" description="Disordered" evidence="3">
    <location>
        <begin position="250"/>
        <end position="272"/>
    </location>
</feature>
<sequence>MAKSNLVVVREPFVKLVKLVASAFYDNYTLESDKLQKSARSDNRGIAIVVLQTLTRRQWVREEDLAKDLKLAPKQLRKILRNFEEQKLIMRVDRKEVLAATTSGRAEDKVKVQMHSYWCLDYSQIYDVVRYKLHLMKKKFKDELEDKDTVQEYGCLKCKKKLISMEDDSFHCEKCNGELVMECNKLTSEVVDGDDKTRRQQREHLKALLQNMEAQFKPLTDHINRIKDLPVPSFESFLAWEARAAKAAREKGNLNRDDPSMSQGGYGSTPMPFLGETEVEVNLGEREEAVKSEDRDPSVKVFPSWLIKKGMNLTEEQRGVMRQESKVDHEGESGEAAELSDDKKPAMGNGDDDKDPKDEYVKALYAAILEQQELAEKLKQQESAAKLTTDIELATSTSFDRQVGMKCKREEEDDEEEDVEWNEVAPASAEALGAEEEDEDVDWQEG</sequence>
<keyword evidence="2" id="KW-0804">Transcription</keyword>
<dbReference type="eggNOG" id="KOG2593">
    <property type="taxonomic scope" value="Eukaryota"/>
</dbReference>
<evidence type="ECO:0000313" key="6">
    <source>
        <dbReference type="Proteomes" id="UP000029121"/>
    </source>
</evidence>
<feature type="compositionally biased region" description="Basic and acidic residues" evidence="3">
    <location>
        <begin position="316"/>
        <end position="332"/>
    </location>
</feature>
<dbReference type="InterPro" id="IPR024550">
    <property type="entry name" value="TFIIEa/SarR/Rpc3_HTH_dom"/>
</dbReference>